<dbReference type="InterPro" id="IPR016024">
    <property type="entry name" value="ARM-type_fold"/>
</dbReference>
<dbReference type="Pfam" id="PF06469">
    <property type="entry name" value="DUF1088"/>
    <property type="match status" value="1"/>
</dbReference>
<reference evidence="14" key="2">
    <citation type="submission" date="2025-09" db="UniProtKB">
        <authorList>
            <consortium name="Ensembl"/>
        </authorList>
    </citation>
    <scope>IDENTIFICATION</scope>
</reference>
<name>A0A672LUD4_SINGR</name>
<comment type="similarity">
    <text evidence="2">Belongs to the WD repeat neurobeachin family.</text>
</comment>
<dbReference type="SMART" id="SM01026">
    <property type="entry name" value="Beach"/>
    <property type="match status" value="1"/>
</dbReference>
<dbReference type="Gene3D" id="2.60.120.200">
    <property type="match status" value="1"/>
</dbReference>
<evidence type="ECO:0000256" key="4">
    <source>
        <dbReference type="ARBA" id="ARBA00022574"/>
    </source>
</evidence>
<keyword evidence="5" id="KW-0677">Repeat</keyword>
<evidence type="ECO:0000313" key="15">
    <source>
        <dbReference type="Proteomes" id="UP000472262"/>
    </source>
</evidence>
<dbReference type="FunFam" id="2.30.29.30:FF:000059">
    <property type="entry name" value="neurobeachin isoform X1"/>
    <property type="match status" value="1"/>
</dbReference>
<dbReference type="InterPro" id="IPR011993">
    <property type="entry name" value="PH-like_dom_sf"/>
</dbReference>
<evidence type="ECO:0000256" key="1">
    <source>
        <dbReference type="ARBA" id="ARBA00004170"/>
    </source>
</evidence>
<evidence type="ECO:0000259" key="13">
    <source>
        <dbReference type="PROSITE" id="PS51783"/>
    </source>
</evidence>
<sequence length="2834" mass="316590">MASVQPVATPGDRAPPPGHRQHGAAAGSGTGDMMMMMSCSGSVVLPAGVINPSVRKKHWNSVYCVEISSSVFYCTDLVGGEFDLEMNFIIQDAEAIICMLELLEHCEVTCQAEIWSMFTAILRKSVRNLQTSTEVGLIQRLLLKMSSVDDMIADLLVDMLGVLASYSITVKELKLLFSMLRGEGGLWPRHAVKLLSVLTQMAQRHGPDTFFNFPGRSAAAIALPPIAKWPYQNGFTLNTWFRMDPLNNINVDKDKPYLYCFRTSKGIGYSAHFVGNCLIVTSLKSKGKGFQHCVKYDFQPRKWYMISIVHIYNRWRNSEIRCYVNGQLVSYGDMAWHVNTNDSYDKCFLGSSETADANRVFCGQLGAIYVFSEALNPAQIFAIHQLGPGYKSTFKFKSESDIHLADHHKQVLYDGKLANSISCTYNAKATDAQLCLESSPRENPSIFVHSPHALMLQDVKAIVTHSIHSAIHSIGGIQVLFPLFAQLDFHQHSESQVETIVCSTLLAFLFELLKSSVAMQEQMLGGKGFLVIGYLLEKASRTHVTRAVLEQFLAFAKYLNGLTHGAPLLKQLCDHILFNAAIWIHIPAKVQLSLYTYLSAEFIGTATIYNTIRRVGTVLQIMHILKYYYWAVNPDHTSGITPKGLDGPRPSQKEITSLRAFMLLFLKQLILKDRGVKEDELQSILNYLLTMHEDENIHDVLQLLVALMSEHPASMIPAFDQRNGIRVVYKLLASKSESIRVQALKVLAYFLKHLGHKRKVEIMHTNSLFTLLGERLMLHSNTLSITTYNTLYEILTEQVCTQVVHKPHAEPDSTVKIQNPMILKVVATLLKTSTPSVDLMEVRRLFLSDMIKLFSNSRENRRCLLQCSVWQDWMFSLSYINPKNSEEQKITEMVYNIFRILLYHAIKHEWGGWRVWVDTLSIAHSKVTYEAHKEYLAKMYEEYQRQEEENIKKGKKGLVSTISGLSAQASAIKGTLELDPDSQTQTPESEADEPEMTESGRNLLSETKCLDEENPASGVHVEVHDLLVDIKAEKVEATEVKMDDMDLLPVTENGGLVEVDSLLDNVYSAAVEKLNSSVNSVLVPKATIEDKSSGPLITLADEKDAIPSSNTFLFGTMATSSGENLLPEMGPSEPLPLSGVEPQVHTSSSADLGLLALMAKSSKELDTNPTALEDDSFKMSGFSVSEGESLSKCPGQIETVAVDLEPGVSGVKSTADVTSTSSDTEKSDDGKDKEVKKILTTATTQSLHGRSGSHLDRDLRVDLGFRGMPMTEEQRRQFSPGPRTTMFRIPEFKWSPMHQRLLTDLLFALEADVHIWRSHSTKSIMDFVNSNENIIFVHNTIHLISQMVDNIIIACGGILPLLSAATSPSVNSTLCVLDYCVCLCQTEMEGIEATQGMSSETAVIFLTRLMAMVDVLVFASSLNFSEIEAEKNMSSGGLMRQCLRLVCCVAVRNCLECRQRQRARSLKSTLSSSKSQEGLQNVSMASKTTIEHFPSNVSPIKDLDRLLQDVDINRLRAAVFRDVLFIAIYIYIYICVCVYIINSSDHFLIISDFCSPEHPSGLSDSRRDAVSVLEESRQESSLPHSDSGLGDDQVSSVMNGADLDHTMGGPNGMSGLFCTLSSEARSQESLTEPSTVDHLKPASSISSISQSNKGINVKEILKSLVAAPVETTESGLDTLPYPDHQAMKREAQAMLPMQFHSFDRYCLLIVTMQTSVGLVQVHRFFEPVISCCVTGATDASTSSSSSFVNGATSKNLPAVQTVAPMPEDTMENMSFYNAFTLSTHSITTKLERALEKVAPLLREIFVDFAPFLSRTLLGSHGQELLIEGLVCMKSSTSVVELVMLLCSQWQRVPQRSAGSVSLLCHAMKDHIVRVANEAEFILNRQRAEDVHKHAEFESNCAQYAADRKEEETMCDHLISAAKHRDHVTANQLKQKILNILTNKHGAWGAVAQSQLHDFWRLDYWEDDLRRRRRFVRNPFGSTHLDITCKSLEDYGPEEDEALRGRKGFRGQAVVCQSPETELMLEGDDDAVNLLQEKEVDNLAGPVVLSTPAQLIAPVTVARGTLSITTTEIYFEVDEDEPAFRRIDAKVLVYSEGLHGKWMFSEIRAVFTRLFLLQNTALEIFMANRTSVMFNFPDQPTVKKVVYSLPCVGVGTSYGLPQARRISLATPRQLFKSSNMTQRWQRREISNFEYLMFLNTIAGRTYNDLNQYPVFPWVLTNYESEELDLTVPGNFRDLSKPIGALNPKRAVFYADRYESWDEETPPCHYTTHYSTAASTLHWLVRIEPFTTFFLNANGNKFDHPNRTFSGIARSWRHCQRDTADVKELIPEFYYLPEMFVNSNGYCLGDRDDGVPVCDVELPAWAKKPEDFVRINRMALESEFVSCQLHQWIDLIFGYKQRGPEAARALNVFHHLTYEGSINLDSLASDPPMREATEAQIQSVGQTPSQLLIEPHPPRSSAMHLCFLPQSPLMFKDQMQQDVIMVLKFPSNSPVTHVAANTLPHLTLPAVVTITCSRLFAVNRWHNTVGETPITASPFASHLPSCHTNNSSTNKRQITDLVDQSIQINTQCFVVTADNRYILVCGFWDKSFRVYSSDTGKLTQIVFGHWDVVTCLARSESYIGGDCYIVSGSRDATLLLWYWSGRHHIIGDNPNNSDYPAPRAVLTGHDYEVVCVSVCAELGIVISGAKEGPCLVHTITGDLLRALEGPDSCVLPRLISVSSEGHCIIYYDRGQFCNFSINGKLLAQMEINDSTRAILLSSDGQNLVTGGDNGVVEVWHACDFKQLYVYPGCDAGIRAMDLSHDQRTLITGMASGSIVAFNIDFNRWHFEHQNRY</sequence>
<dbReference type="InParanoid" id="A0A672LUD4"/>
<dbReference type="SUPFAM" id="SSF50978">
    <property type="entry name" value="WD40 repeat-like"/>
    <property type="match status" value="1"/>
</dbReference>
<feature type="transmembrane region" description="Helical" evidence="11">
    <location>
        <begin position="1402"/>
        <end position="1424"/>
    </location>
</feature>
<dbReference type="PANTHER" id="PTHR13743:SF62">
    <property type="entry name" value="NEUROBEACHIN"/>
    <property type="match status" value="1"/>
</dbReference>
<dbReference type="SUPFAM" id="SSF49899">
    <property type="entry name" value="Concanavalin A-like lectins/glucanases"/>
    <property type="match status" value="1"/>
</dbReference>
<dbReference type="PROSITE" id="PS51783">
    <property type="entry name" value="PH_BEACH"/>
    <property type="match status" value="1"/>
</dbReference>
<keyword evidence="6 11" id="KW-0472">Membrane</keyword>
<dbReference type="Pfam" id="PF14844">
    <property type="entry name" value="PH_BEACH"/>
    <property type="match status" value="1"/>
</dbReference>
<dbReference type="InterPro" id="IPR046851">
    <property type="entry name" value="NBCH_WD40"/>
</dbReference>
<evidence type="ECO:0000256" key="7">
    <source>
        <dbReference type="ARBA" id="ARBA00065599"/>
    </source>
</evidence>
<feature type="compositionally biased region" description="Low complexity" evidence="10">
    <location>
        <begin position="1213"/>
        <end position="1222"/>
    </location>
</feature>
<evidence type="ECO:0000256" key="5">
    <source>
        <dbReference type="ARBA" id="ARBA00022737"/>
    </source>
</evidence>
<evidence type="ECO:0000259" key="12">
    <source>
        <dbReference type="PROSITE" id="PS50197"/>
    </source>
</evidence>
<dbReference type="InterPro" id="IPR031570">
    <property type="entry name" value="NBEA/BDCP_DUF4704"/>
</dbReference>
<dbReference type="GO" id="GO:0005829">
    <property type="term" value="C:cytosol"/>
    <property type="evidence" value="ECO:0007669"/>
    <property type="project" value="TreeGrafter"/>
</dbReference>
<feature type="compositionally biased region" description="Basic and acidic residues" evidence="10">
    <location>
        <begin position="1564"/>
        <end position="1578"/>
    </location>
</feature>
<protein>
    <recommendedName>
        <fullName evidence="8">Neurobeachin</fullName>
    </recommendedName>
    <alternativeName>
        <fullName evidence="9">Lysosomal-trafficking regulator 2</fullName>
    </alternativeName>
</protein>
<keyword evidence="3" id="KW-0597">Phosphoprotein</keyword>
<dbReference type="SUPFAM" id="SSF81837">
    <property type="entry name" value="BEACH domain"/>
    <property type="match status" value="1"/>
</dbReference>
<accession>A0A672LUD4</accession>
<reference evidence="14" key="1">
    <citation type="submission" date="2025-08" db="UniProtKB">
        <authorList>
            <consortium name="Ensembl"/>
        </authorList>
    </citation>
    <scope>IDENTIFICATION</scope>
</reference>
<evidence type="ECO:0000256" key="11">
    <source>
        <dbReference type="SAM" id="Phobius"/>
    </source>
</evidence>
<feature type="region of interest" description="Disordered" evidence="10">
    <location>
        <begin position="975"/>
        <end position="999"/>
    </location>
</feature>
<keyword evidence="11" id="KW-0812">Transmembrane</keyword>
<comment type="subunit">
    <text evidence="7">Interacts with RII subunit of PKA.</text>
</comment>
<feature type="region of interest" description="Disordered" evidence="10">
    <location>
        <begin position="1"/>
        <end position="27"/>
    </location>
</feature>
<dbReference type="InterPro" id="IPR015943">
    <property type="entry name" value="WD40/YVTN_repeat-like_dom_sf"/>
</dbReference>
<dbReference type="CDD" id="cd01201">
    <property type="entry name" value="PH_BEACH"/>
    <property type="match status" value="1"/>
</dbReference>
<dbReference type="InterPro" id="IPR001680">
    <property type="entry name" value="WD40_rpt"/>
</dbReference>
<dbReference type="Pfam" id="PF15787">
    <property type="entry name" value="DUF4704"/>
    <property type="match status" value="1"/>
</dbReference>
<proteinExistence type="inferred from homology"/>
<keyword evidence="11" id="KW-1133">Transmembrane helix</keyword>
<feature type="compositionally biased region" description="Basic and acidic residues" evidence="10">
    <location>
        <begin position="1223"/>
        <end position="1233"/>
    </location>
</feature>
<organism evidence="14 15">
    <name type="scientific">Sinocyclocheilus grahami</name>
    <name type="common">Dianchi golden-line fish</name>
    <name type="synonym">Barbus grahami</name>
    <dbReference type="NCBI Taxonomy" id="75366"/>
    <lineage>
        <taxon>Eukaryota</taxon>
        <taxon>Metazoa</taxon>
        <taxon>Chordata</taxon>
        <taxon>Craniata</taxon>
        <taxon>Vertebrata</taxon>
        <taxon>Euteleostomi</taxon>
        <taxon>Actinopterygii</taxon>
        <taxon>Neopterygii</taxon>
        <taxon>Teleostei</taxon>
        <taxon>Ostariophysi</taxon>
        <taxon>Cypriniformes</taxon>
        <taxon>Cyprinidae</taxon>
        <taxon>Cyprininae</taxon>
        <taxon>Sinocyclocheilus</taxon>
    </lineage>
</organism>
<dbReference type="OMA" id="ICFELEQ"/>
<feature type="domain" description="BEACH-type PH" evidence="13">
    <location>
        <begin position="2041"/>
        <end position="2149"/>
    </location>
</feature>
<feature type="transmembrane region" description="Helical" evidence="11">
    <location>
        <begin position="1523"/>
        <end position="1541"/>
    </location>
</feature>
<evidence type="ECO:0000256" key="3">
    <source>
        <dbReference type="ARBA" id="ARBA00022553"/>
    </source>
</evidence>
<dbReference type="GO" id="GO:0019901">
    <property type="term" value="F:protein kinase binding"/>
    <property type="evidence" value="ECO:0007669"/>
    <property type="project" value="TreeGrafter"/>
</dbReference>
<dbReference type="InterPro" id="IPR023362">
    <property type="entry name" value="PH-BEACH_dom"/>
</dbReference>
<dbReference type="SMART" id="SM00320">
    <property type="entry name" value="WD40"/>
    <property type="match status" value="5"/>
</dbReference>
<keyword evidence="4" id="KW-0853">WD repeat</keyword>
<evidence type="ECO:0000256" key="8">
    <source>
        <dbReference type="ARBA" id="ARBA00073055"/>
    </source>
</evidence>
<dbReference type="FunFam" id="2.60.120.200:FF:000010">
    <property type="entry name" value="neurobeachin isoform X2"/>
    <property type="match status" value="1"/>
</dbReference>
<dbReference type="Gene3D" id="1.10.1540.10">
    <property type="entry name" value="BEACH domain"/>
    <property type="match status" value="1"/>
</dbReference>
<evidence type="ECO:0000256" key="2">
    <source>
        <dbReference type="ARBA" id="ARBA00008498"/>
    </source>
</evidence>
<evidence type="ECO:0000256" key="10">
    <source>
        <dbReference type="SAM" id="MobiDB-lite"/>
    </source>
</evidence>
<dbReference type="InterPro" id="IPR036372">
    <property type="entry name" value="BEACH_dom_sf"/>
</dbReference>
<dbReference type="InterPro" id="IPR046852">
    <property type="entry name" value="Neurobeachin_a-sol"/>
</dbReference>
<dbReference type="Proteomes" id="UP000472262">
    <property type="component" value="Unassembled WGS sequence"/>
</dbReference>
<dbReference type="InterPro" id="IPR000409">
    <property type="entry name" value="BEACH_dom"/>
</dbReference>
<dbReference type="Pfam" id="PF02138">
    <property type="entry name" value="Beach"/>
    <property type="match status" value="1"/>
</dbReference>
<dbReference type="Pfam" id="PF20425">
    <property type="entry name" value="Neurobeachin"/>
    <property type="match status" value="1"/>
</dbReference>
<dbReference type="InterPro" id="IPR013320">
    <property type="entry name" value="ConA-like_dom_sf"/>
</dbReference>
<evidence type="ECO:0000313" key="14">
    <source>
        <dbReference type="Ensembl" id="ENSSGRP00000029699.1"/>
    </source>
</evidence>
<evidence type="ECO:0000256" key="9">
    <source>
        <dbReference type="ARBA" id="ARBA00080802"/>
    </source>
</evidence>
<dbReference type="InterPro" id="IPR050865">
    <property type="entry name" value="BEACH_Domain"/>
</dbReference>
<dbReference type="Ensembl" id="ENSSGRT00000031917.1">
    <property type="protein sequence ID" value="ENSSGRP00000029699.1"/>
    <property type="gene ID" value="ENSSGRG00000016751.1"/>
</dbReference>
<dbReference type="InterPro" id="IPR010508">
    <property type="entry name" value="NBEA-like_DUF1088"/>
</dbReference>
<dbReference type="GO" id="GO:0016020">
    <property type="term" value="C:membrane"/>
    <property type="evidence" value="ECO:0007669"/>
    <property type="project" value="UniProtKB-SubCell"/>
</dbReference>
<dbReference type="SUPFAM" id="SSF48371">
    <property type="entry name" value="ARM repeat"/>
    <property type="match status" value="1"/>
</dbReference>
<dbReference type="PANTHER" id="PTHR13743">
    <property type="entry name" value="BEIGE/BEACH-RELATED"/>
    <property type="match status" value="1"/>
</dbReference>
<feature type="domain" description="BEACH" evidence="12">
    <location>
        <begin position="2168"/>
        <end position="2457"/>
    </location>
</feature>
<dbReference type="SUPFAM" id="SSF50729">
    <property type="entry name" value="PH domain-like"/>
    <property type="match status" value="1"/>
</dbReference>
<feature type="region of interest" description="Disordered" evidence="10">
    <location>
        <begin position="1564"/>
        <end position="1605"/>
    </location>
</feature>
<dbReference type="InterPro" id="IPR036322">
    <property type="entry name" value="WD40_repeat_dom_sf"/>
</dbReference>
<feature type="region of interest" description="Disordered" evidence="10">
    <location>
        <begin position="1209"/>
        <end position="1233"/>
    </location>
</feature>
<dbReference type="Gene3D" id="2.130.10.10">
    <property type="entry name" value="YVTN repeat-like/Quinoprotein amine dehydrogenase"/>
    <property type="match status" value="1"/>
</dbReference>
<dbReference type="Pfam" id="PF13385">
    <property type="entry name" value="Laminin_G_3"/>
    <property type="match status" value="1"/>
</dbReference>
<dbReference type="Pfam" id="PF20426">
    <property type="entry name" value="NBCH_WD40"/>
    <property type="match status" value="1"/>
</dbReference>
<dbReference type="GO" id="GO:0008104">
    <property type="term" value="P:intracellular protein localization"/>
    <property type="evidence" value="ECO:0007669"/>
    <property type="project" value="TreeGrafter"/>
</dbReference>
<dbReference type="PROSITE" id="PS50197">
    <property type="entry name" value="BEACH"/>
    <property type="match status" value="1"/>
</dbReference>
<dbReference type="Gene3D" id="2.30.29.30">
    <property type="entry name" value="Pleckstrin-homology domain (PH domain)/Phosphotyrosine-binding domain (PTB)"/>
    <property type="match status" value="1"/>
</dbReference>
<dbReference type="FunFam" id="2.130.10.10:FF:000036">
    <property type="entry name" value="Neurobeachin isoform A"/>
    <property type="match status" value="1"/>
</dbReference>
<dbReference type="CDD" id="cd06071">
    <property type="entry name" value="Beach"/>
    <property type="match status" value="1"/>
</dbReference>
<evidence type="ECO:0000256" key="6">
    <source>
        <dbReference type="ARBA" id="ARBA00023136"/>
    </source>
</evidence>
<keyword evidence="15" id="KW-1185">Reference proteome</keyword>
<comment type="subcellular location">
    <subcellularLocation>
        <location evidence="1">Membrane</location>
        <topology evidence="1">Peripheral membrane protein</topology>
    </subcellularLocation>
</comment>
<dbReference type="FunFam" id="1.10.1540.10:FF:000001">
    <property type="entry name" value="neurobeachin isoform X1"/>
    <property type="match status" value="1"/>
</dbReference>